<comment type="caution">
    <text evidence="1">The sequence shown here is derived from an EMBL/GenBank/DDBJ whole genome shotgun (WGS) entry which is preliminary data.</text>
</comment>
<accession>A0ABU6ZFJ4</accession>
<sequence length="69" mass="7822">MEEGCLRVPGNSRMGGYLCSDTDSIDVALRTFCGHHKDQLSFGSYHRSEYDLIRRFELGSPSFRLFAST</sequence>
<dbReference type="Proteomes" id="UP001341840">
    <property type="component" value="Unassembled WGS sequence"/>
</dbReference>
<name>A0ABU6ZFJ4_9FABA</name>
<reference evidence="1 2" key="1">
    <citation type="journal article" date="2023" name="Plants (Basel)">
        <title>Bridging the Gap: Combining Genomics and Transcriptomics Approaches to Understand Stylosanthes scabra, an Orphan Legume from the Brazilian Caatinga.</title>
        <authorList>
            <person name="Ferreira-Neto J.R.C."/>
            <person name="da Silva M.D."/>
            <person name="Binneck E."/>
            <person name="de Melo N.F."/>
            <person name="da Silva R.H."/>
            <person name="de Melo A.L.T.M."/>
            <person name="Pandolfi V."/>
            <person name="Bustamante F.O."/>
            <person name="Brasileiro-Vidal A.C."/>
            <person name="Benko-Iseppon A.M."/>
        </authorList>
    </citation>
    <scope>NUCLEOTIDE SEQUENCE [LARGE SCALE GENOMIC DNA]</scope>
    <source>
        <tissue evidence="1">Leaves</tissue>
    </source>
</reference>
<proteinExistence type="predicted"/>
<keyword evidence="2" id="KW-1185">Reference proteome</keyword>
<gene>
    <name evidence="1" type="ORF">PIB30_047688</name>
</gene>
<dbReference type="EMBL" id="JASCZI010272167">
    <property type="protein sequence ID" value="MED6220732.1"/>
    <property type="molecule type" value="Genomic_DNA"/>
</dbReference>
<organism evidence="1 2">
    <name type="scientific">Stylosanthes scabra</name>
    <dbReference type="NCBI Taxonomy" id="79078"/>
    <lineage>
        <taxon>Eukaryota</taxon>
        <taxon>Viridiplantae</taxon>
        <taxon>Streptophyta</taxon>
        <taxon>Embryophyta</taxon>
        <taxon>Tracheophyta</taxon>
        <taxon>Spermatophyta</taxon>
        <taxon>Magnoliopsida</taxon>
        <taxon>eudicotyledons</taxon>
        <taxon>Gunneridae</taxon>
        <taxon>Pentapetalae</taxon>
        <taxon>rosids</taxon>
        <taxon>fabids</taxon>
        <taxon>Fabales</taxon>
        <taxon>Fabaceae</taxon>
        <taxon>Papilionoideae</taxon>
        <taxon>50 kb inversion clade</taxon>
        <taxon>dalbergioids sensu lato</taxon>
        <taxon>Dalbergieae</taxon>
        <taxon>Pterocarpus clade</taxon>
        <taxon>Stylosanthes</taxon>
    </lineage>
</organism>
<evidence type="ECO:0000313" key="1">
    <source>
        <dbReference type="EMBL" id="MED6220732.1"/>
    </source>
</evidence>
<protein>
    <submittedName>
        <fullName evidence="1">Uncharacterized protein</fullName>
    </submittedName>
</protein>
<evidence type="ECO:0000313" key="2">
    <source>
        <dbReference type="Proteomes" id="UP001341840"/>
    </source>
</evidence>